<dbReference type="SUPFAM" id="SSF55347">
    <property type="entry name" value="Glyceraldehyde-3-phosphate dehydrogenase-like, C-terminal domain"/>
    <property type="match status" value="1"/>
</dbReference>
<evidence type="ECO:0000259" key="2">
    <source>
        <dbReference type="Pfam" id="PF22725"/>
    </source>
</evidence>
<dbReference type="RefSeq" id="WP_265787836.1">
    <property type="nucleotide sequence ID" value="NZ_BAABRS010000001.1"/>
</dbReference>
<dbReference type="Gene3D" id="3.30.360.10">
    <property type="entry name" value="Dihydrodipicolinate Reductase, domain 2"/>
    <property type="match status" value="1"/>
</dbReference>
<keyword evidence="4" id="KW-1185">Reference proteome</keyword>
<feature type="domain" description="Gfo/Idh/MocA-like oxidoreductase N-terminal" evidence="1">
    <location>
        <begin position="6"/>
        <end position="125"/>
    </location>
</feature>
<organism evidence="3 4">
    <name type="scientific">Fodinibius salicampi</name>
    <dbReference type="NCBI Taxonomy" id="1920655"/>
    <lineage>
        <taxon>Bacteria</taxon>
        <taxon>Pseudomonadati</taxon>
        <taxon>Balneolota</taxon>
        <taxon>Balneolia</taxon>
        <taxon>Balneolales</taxon>
        <taxon>Balneolaceae</taxon>
        <taxon>Fodinibius</taxon>
    </lineage>
</organism>
<dbReference type="Pfam" id="PF01408">
    <property type="entry name" value="GFO_IDH_MocA"/>
    <property type="match status" value="1"/>
</dbReference>
<name>A0ABT3PW86_9BACT</name>
<dbReference type="InterPro" id="IPR051450">
    <property type="entry name" value="Gfo/Idh/MocA_Oxidoreductases"/>
</dbReference>
<dbReference type="PANTHER" id="PTHR43377">
    <property type="entry name" value="BILIVERDIN REDUCTASE A"/>
    <property type="match status" value="1"/>
</dbReference>
<dbReference type="InterPro" id="IPR000683">
    <property type="entry name" value="Gfo/Idh/MocA-like_OxRdtase_N"/>
</dbReference>
<dbReference type="PANTHER" id="PTHR43377:SF1">
    <property type="entry name" value="BILIVERDIN REDUCTASE A"/>
    <property type="match status" value="1"/>
</dbReference>
<evidence type="ECO:0000313" key="3">
    <source>
        <dbReference type="EMBL" id="MCW9712124.1"/>
    </source>
</evidence>
<comment type="caution">
    <text evidence="3">The sequence shown here is derived from an EMBL/GenBank/DDBJ whole genome shotgun (WGS) entry which is preliminary data.</text>
</comment>
<proteinExistence type="predicted"/>
<dbReference type="EMBL" id="JAJNDC010000001">
    <property type="protein sequence ID" value="MCW9712124.1"/>
    <property type="molecule type" value="Genomic_DNA"/>
</dbReference>
<evidence type="ECO:0000313" key="4">
    <source>
        <dbReference type="Proteomes" id="UP001207337"/>
    </source>
</evidence>
<dbReference type="Pfam" id="PF22725">
    <property type="entry name" value="GFO_IDH_MocA_C3"/>
    <property type="match status" value="1"/>
</dbReference>
<dbReference type="InterPro" id="IPR036291">
    <property type="entry name" value="NAD(P)-bd_dom_sf"/>
</dbReference>
<protein>
    <submittedName>
        <fullName evidence="3">Gfo/Idh/MocA family oxidoreductase</fullName>
    </submittedName>
</protein>
<evidence type="ECO:0000259" key="1">
    <source>
        <dbReference type="Pfam" id="PF01408"/>
    </source>
</evidence>
<accession>A0ABT3PW86</accession>
<dbReference type="InterPro" id="IPR055170">
    <property type="entry name" value="GFO_IDH_MocA-like_dom"/>
</dbReference>
<dbReference type="Gene3D" id="3.40.50.720">
    <property type="entry name" value="NAD(P)-binding Rossmann-like Domain"/>
    <property type="match status" value="1"/>
</dbReference>
<dbReference type="Proteomes" id="UP001207337">
    <property type="component" value="Unassembled WGS sequence"/>
</dbReference>
<dbReference type="SUPFAM" id="SSF51735">
    <property type="entry name" value="NAD(P)-binding Rossmann-fold domains"/>
    <property type="match status" value="1"/>
</dbReference>
<reference evidence="3 4" key="1">
    <citation type="submission" date="2021-11" db="EMBL/GenBank/DDBJ databases">
        <title>Aliifidinibius sp. nov., a new bacterium isolated from saline soil.</title>
        <authorList>
            <person name="Galisteo C."/>
            <person name="De La Haba R."/>
            <person name="Sanchez-Porro C."/>
            <person name="Ventosa A."/>
        </authorList>
    </citation>
    <scope>NUCLEOTIDE SEQUENCE [LARGE SCALE GENOMIC DNA]</scope>
    <source>
        <strain evidence="3 4">KACC 190600</strain>
    </source>
</reference>
<sequence>MSNDVINILVVGCGNMGTSHARAYDRLKGVQIIGLVSRGPESRNRLSDELGGLPTFDNYEEALEQTKPDAVSINTYQSTHADYAIQALGHGAHVFVEKPLAETVNEAQAVVKAAQQADKKLLVGYILRHHPGWIQFVEQGQKLGKPLVMRMNLNQQSTGPQWQVHKNLMSSMSPIVDCGVHYVDMMCQMTQSLPVSVHAIGARLTEEIDSDMYNYGQLQVTFKDGSVGWYESGWGPMMSESAYFIKDAIGPNGSISVQKNTFDGNRGKSADIEEHTKINKLLVHYSDTNDEGNLIKDDIVIETPDEPTHDELCFYEQEYFIKAIREDLDLNDHMLAAVQTLQIVLACDESVKTGKKVKL</sequence>
<gene>
    <name evidence="3" type="ORF">LQ318_04320</name>
</gene>
<feature type="domain" description="GFO/IDH/MocA-like oxidoreductase" evidence="2">
    <location>
        <begin position="141"/>
        <end position="234"/>
    </location>
</feature>